<evidence type="ECO:0000313" key="8">
    <source>
        <dbReference type="Proteomes" id="UP000240883"/>
    </source>
</evidence>
<reference evidence="7 8" key="1">
    <citation type="journal article" date="2018" name="Front. Microbiol.">
        <title>Genome-Wide Analysis of Corynespora cassiicola Leaf Fall Disease Putative Effectors.</title>
        <authorList>
            <person name="Lopez D."/>
            <person name="Ribeiro S."/>
            <person name="Label P."/>
            <person name="Fumanal B."/>
            <person name="Venisse J.S."/>
            <person name="Kohler A."/>
            <person name="de Oliveira R.R."/>
            <person name="Labutti K."/>
            <person name="Lipzen A."/>
            <person name="Lail K."/>
            <person name="Bauer D."/>
            <person name="Ohm R.A."/>
            <person name="Barry K.W."/>
            <person name="Spatafora J."/>
            <person name="Grigoriev I.V."/>
            <person name="Martin F.M."/>
            <person name="Pujade-Renaud V."/>
        </authorList>
    </citation>
    <scope>NUCLEOTIDE SEQUENCE [LARGE SCALE GENOMIC DNA]</scope>
    <source>
        <strain evidence="7 8">Philippines</strain>
    </source>
</reference>
<dbReference type="InterPro" id="IPR018464">
    <property type="entry name" value="CENP-O"/>
</dbReference>
<comment type="similarity">
    <text evidence="3">Belongs to the CENP-O/MCM21 family.</text>
</comment>
<evidence type="ECO:0000256" key="6">
    <source>
        <dbReference type="ARBA" id="ARBA00023328"/>
    </source>
</evidence>
<accession>A0A2T2NZ17</accession>
<evidence type="ECO:0000256" key="5">
    <source>
        <dbReference type="ARBA" id="ARBA00023242"/>
    </source>
</evidence>
<dbReference type="AlphaFoldDB" id="A0A2T2NZ17"/>
<dbReference type="PANTHER" id="PTHR14582">
    <property type="entry name" value="INNER KINETOCHORE SUBUNIT MAL2"/>
    <property type="match status" value="1"/>
</dbReference>
<dbReference type="GO" id="GO:0031511">
    <property type="term" value="C:Mis6-Sim4 complex"/>
    <property type="evidence" value="ECO:0007669"/>
    <property type="project" value="TreeGrafter"/>
</dbReference>
<dbReference type="PANTHER" id="PTHR14582:SF1">
    <property type="entry name" value="CENTROMERE PROTEIN O"/>
    <property type="match status" value="1"/>
</dbReference>
<keyword evidence="8" id="KW-1185">Reference proteome</keyword>
<dbReference type="OrthoDB" id="10050372at2759"/>
<protein>
    <recommendedName>
        <fullName evidence="9">Cenp-O kinetochore centromere component</fullName>
    </recommendedName>
</protein>
<evidence type="ECO:0008006" key="9">
    <source>
        <dbReference type="Google" id="ProtNLM"/>
    </source>
</evidence>
<comment type="subcellular location">
    <subcellularLocation>
        <location evidence="2">Chromosome</location>
        <location evidence="2">Centromere</location>
    </subcellularLocation>
    <subcellularLocation>
        <location evidence="1">Nucleus</location>
    </subcellularLocation>
</comment>
<evidence type="ECO:0000256" key="1">
    <source>
        <dbReference type="ARBA" id="ARBA00004123"/>
    </source>
</evidence>
<dbReference type="STRING" id="1448308.A0A2T2NZ17"/>
<dbReference type="GO" id="GO:0005634">
    <property type="term" value="C:nucleus"/>
    <property type="evidence" value="ECO:0007669"/>
    <property type="project" value="UniProtKB-SubCell"/>
</dbReference>
<evidence type="ECO:0000256" key="4">
    <source>
        <dbReference type="ARBA" id="ARBA00022454"/>
    </source>
</evidence>
<dbReference type="Pfam" id="PF09496">
    <property type="entry name" value="CENP-O"/>
    <property type="match status" value="1"/>
</dbReference>
<keyword evidence="5" id="KW-0539">Nucleus</keyword>
<dbReference type="Proteomes" id="UP000240883">
    <property type="component" value="Unassembled WGS sequence"/>
</dbReference>
<gene>
    <name evidence="7" type="ORF">BS50DRAFT_315958</name>
</gene>
<name>A0A2T2NZ17_CORCC</name>
<evidence type="ECO:0000256" key="3">
    <source>
        <dbReference type="ARBA" id="ARBA00007321"/>
    </source>
</evidence>
<dbReference type="EMBL" id="KZ678132">
    <property type="protein sequence ID" value="PSN70526.1"/>
    <property type="molecule type" value="Genomic_DNA"/>
</dbReference>
<evidence type="ECO:0000256" key="2">
    <source>
        <dbReference type="ARBA" id="ARBA00004584"/>
    </source>
</evidence>
<organism evidence="7 8">
    <name type="scientific">Corynespora cassiicola Philippines</name>
    <dbReference type="NCBI Taxonomy" id="1448308"/>
    <lineage>
        <taxon>Eukaryota</taxon>
        <taxon>Fungi</taxon>
        <taxon>Dikarya</taxon>
        <taxon>Ascomycota</taxon>
        <taxon>Pezizomycotina</taxon>
        <taxon>Dothideomycetes</taxon>
        <taxon>Pleosporomycetidae</taxon>
        <taxon>Pleosporales</taxon>
        <taxon>Corynesporascaceae</taxon>
        <taxon>Corynespora</taxon>
    </lineage>
</organism>
<proteinExistence type="inferred from homology"/>
<keyword evidence="4" id="KW-0158">Chromosome</keyword>
<keyword evidence="6" id="KW-0137">Centromere</keyword>
<sequence length="294" mass="32101">MSALDTDIAALHSRLSTLRAHRAALSATLLSHPSLPHRLSQRPVAHDSRRRSALHLAHAQRARNAENAHRACAGLTAFKVQDPDPNAVDAGRVLGVRVDVPVPGGFAETYYVLLNRGEGGGLRVHRHTVPACVALGLLVQRWLGGGEGKGGEQDLVRFGKALRRELVGWHLRKEVVRKLREEAGLKDGDGDQKEEEGHSVGVVLNAFVSDDEDEENDEEAERRSGPVRIIDIEADMGVREVKVSWSNGRVGIMKVTKDGEIDRVVVRDQHGSRDMALSGKAIGRIEGLVQRLKS</sequence>
<evidence type="ECO:0000313" key="7">
    <source>
        <dbReference type="EMBL" id="PSN70526.1"/>
    </source>
</evidence>